<keyword evidence="2" id="KW-1185">Reference proteome</keyword>
<comment type="caution">
    <text evidence="1">The sequence shown here is derived from an EMBL/GenBank/DDBJ whole genome shotgun (WGS) entry which is preliminary data.</text>
</comment>
<evidence type="ECO:0008006" key="3">
    <source>
        <dbReference type="Google" id="ProtNLM"/>
    </source>
</evidence>
<reference evidence="1" key="1">
    <citation type="submission" date="2017-05" db="EMBL/GenBank/DDBJ databases">
        <authorList>
            <person name="Varghese N."/>
            <person name="Submissions S."/>
        </authorList>
    </citation>
    <scope>NUCLEOTIDE SEQUENCE</scope>
    <source>
        <strain evidence="1">DSM 45262</strain>
    </source>
</reference>
<accession>A0AA45WRA7</accession>
<organism evidence="1 2">
    <name type="scientific">Laceyella tengchongensis</name>
    <dbReference type="NCBI Taxonomy" id="574699"/>
    <lineage>
        <taxon>Bacteria</taxon>
        <taxon>Bacillati</taxon>
        <taxon>Bacillota</taxon>
        <taxon>Bacilli</taxon>
        <taxon>Bacillales</taxon>
        <taxon>Thermoactinomycetaceae</taxon>
        <taxon>Laceyella</taxon>
    </lineage>
</organism>
<evidence type="ECO:0000313" key="1">
    <source>
        <dbReference type="EMBL" id="SMP30373.1"/>
    </source>
</evidence>
<proteinExistence type="predicted"/>
<name>A0AA45WRA7_9BACL</name>
<dbReference type="EMBL" id="FXTU01000007">
    <property type="protein sequence ID" value="SMP30373.1"/>
    <property type="molecule type" value="Genomic_DNA"/>
</dbReference>
<protein>
    <recommendedName>
        <fullName evidence="3">DUF1573 domain-containing protein</fullName>
    </recommendedName>
</protein>
<gene>
    <name evidence="1" type="ORF">SAMN06265361_10773</name>
</gene>
<dbReference type="RefSeq" id="WP_102991311.1">
    <property type="nucleotide sequence ID" value="NZ_FXTU01000007.1"/>
</dbReference>
<evidence type="ECO:0000313" key="2">
    <source>
        <dbReference type="Proteomes" id="UP001157946"/>
    </source>
</evidence>
<dbReference type="Proteomes" id="UP001157946">
    <property type="component" value="Unassembled WGS sequence"/>
</dbReference>
<dbReference type="AlphaFoldDB" id="A0AA45WRA7"/>
<sequence length="131" mass="14965">MSEDNLHSFQEQVADLLLRHRSFLDVTSKLQEANARVVRALMKAVTECGCIEVNACRQAFPEDLTTSDWKRHFQTHLSGKLCDHCLDVVKHEMGKHLFYVAALCNLLHISIPEVLKQESDHLSTLGVFHLR</sequence>